<dbReference type="Proteomes" id="UP000194219">
    <property type="component" value="Unassembled WGS sequence"/>
</dbReference>
<comment type="caution">
    <text evidence="1">The sequence shown here is derived from an EMBL/GenBank/DDBJ whole genome shotgun (WGS) entry which is preliminary data.</text>
</comment>
<dbReference type="AlphaFoldDB" id="A0AAE5JB69"/>
<evidence type="ECO:0000313" key="1">
    <source>
        <dbReference type="EMBL" id="OTA92007.1"/>
    </source>
</evidence>
<organism evidence="1 2">
    <name type="scientific">Limosilactobacillus reuteri</name>
    <name type="common">Lactobacillus reuteri</name>
    <dbReference type="NCBI Taxonomy" id="1598"/>
    <lineage>
        <taxon>Bacteria</taxon>
        <taxon>Bacillati</taxon>
        <taxon>Bacillota</taxon>
        <taxon>Bacilli</taxon>
        <taxon>Lactobacillales</taxon>
        <taxon>Lactobacillaceae</taxon>
        <taxon>Limosilactobacillus</taxon>
    </lineage>
</organism>
<gene>
    <name evidence="1" type="ORF">BHL83_03185</name>
</gene>
<dbReference type="RefSeq" id="WP_086142368.1">
    <property type="nucleotide sequence ID" value="NZ_MIMF01000334.1"/>
</dbReference>
<dbReference type="EMBL" id="MIMV01000044">
    <property type="protein sequence ID" value="OTA92007.1"/>
    <property type="molecule type" value="Genomic_DNA"/>
</dbReference>
<reference evidence="1 2" key="1">
    <citation type="submission" date="2016-09" db="EMBL/GenBank/DDBJ databases">
        <title>Lactobacillus reuteri KLR3006, genome sequencing and assembly.</title>
        <authorList>
            <person name="Lee J.-Y."/>
            <person name="Kim E.B."/>
            <person name="Choi Y.-J."/>
        </authorList>
    </citation>
    <scope>NUCLEOTIDE SEQUENCE [LARGE SCALE GENOMIC DNA]</scope>
    <source>
        <strain evidence="1 2">KLR3006</strain>
    </source>
</reference>
<name>A0AAE5JB69_LIMRT</name>
<evidence type="ECO:0000313" key="2">
    <source>
        <dbReference type="Proteomes" id="UP000194219"/>
    </source>
</evidence>
<proteinExistence type="predicted"/>
<protein>
    <submittedName>
        <fullName evidence="1">Uncharacterized protein</fullName>
    </submittedName>
</protein>
<sequence>MALYNSFEELKADKPELAQELLEVFDKGEWQESNLSVYDTLEDFAYYELTEGCYIDNNLVDQDYHSAPNPIDYIDLEALGEALVESGDESFIYRTEGDKVVTTDWGWS</sequence>
<accession>A0AAE5JB69</accession>